<evidence type="ECO:0000313" key="4">
    <source>
        <dbReference type="Proteomes" id="UP000242180"/>
    </source>
</evidence>
<dbReference type="OMA" id="MLYRANT"/>
<dbReference type="PANTHER" id="PTHR35519:SF2">
    <property type="entry name" value="PH DOMAIN PROTEIN"/>
    <property type="match status" value="1"/>
</dbReference>
<feature type="transmembrane region" description="Helical" evidence="2">
    <location>
        <begin position="93"/>
        <end position="111"/>
    </location>
</feature>
<name>A0A1X2HQ33_SYNRA</name>
<evidence type="ECO:0000256" key="2">
    <source>
        <dbReference type="SAM" id="Phobius"/>
    </source>
</evidence>
<keyword evidence="2" id="KW-0472">Membrane</keyword>
<keyword evidence="2" id="KW-1133">Transmembrane helix</keyword>
<organism evidence="3 4">
    <name type="scientific">Syncephalastrum racemosum</name>
    <name type="common">Filamentous fungus</name>
    <dbReference type="NCBI Taxonomy" id="13706"/>
    <lineage>
        <taxon>Eukaryota</taxon>
        <taxon>Fungi</taxon>
        <taxon>Fungi incertae sedis</taxon>
        <taxon>Mucoromycota</taxon>
        <taxon>Mucoromycotina</taxon>
        <taxon>Mucoromycetes</taxon>
        <taxon>Mucorales</taxon>
        <taxon>Syncephalastraceae</taxon>
        <taxon>Syncephalastrum</taxon>
    </lineage>
</organism>
<protein>
    <submittedName>
        <fullName evidence="3">Uncharacterized protein</fullName>
    </submittedName>
</protein>
<evidence type="ECO:0000313" key="3">
    <source>
        <dbReference type="EMBL" id="ORZ01494.1"/>
    </source>
</evidence>
<keyword evidence="4" id="KW-1185">Reference proteome</keyword>
<dbReference type="AlphaFoldDB" id="A0A1X2HQ33"/>
<accession>A0A1X2HQ33</accession>
<dbReference type="Proteomes" id="UP000242180">
    <property type="component" value="Unassembled WGS sequence"/>
</dbReference>
<dbReference type="EMBL" id="MCGN01000002">
    <property type="protein sequence ID" value="ORZ01494.1"/>
    <property type="molecule type" value="Genomic_DNA"/>
</dbReference>
<dbReference type="STRING" id="13706.A0A1X2HQ33"/>
<feature type="region of interest" description="Disordered" evidence="1">
    <location>
        <begin position="161"/>
        <end position="215"/>
    </location>
</feature>
<evidence type="ECO:0000256" key="1">
    <source>
        <dbReference type="SAM" id="MobiDB-lite"/>
    </source>
</evidence>
<sequence>MVWKRQKAPPQVVELPERDARILEKYERRAKQFDEMIKVCCCWIGYDVMLDLIPFVGKCISLGFSLSMYRLACQAELPSSLRRRMMYHTSVDFVLGMIPILGILLTMLYRANTKNARLLRRFLYQRAEQDPQNIKTTAASTSAMLESSGRPAVVENTPSYATAPAATADPKETDNTSLSMQQASSPAKPATPTTQTATGAEAAPPELPPRDRRES</sequence>
<reference evidence="3 4" key="1">
    <citation type="submission" date="2016-07" db="EMBL/GenBank/DDBJ databases">
        <title>Pervasive Adenine N6-methylation of Active Genes in Fungi.</title>
        <authorList>
            <consortium name="DOE Joint Genome Institute"/>
            <person name="Mondo S.J."/>
            <person name="Dannebaum R.O."/>
            <person name="Kuo R.C."/>
            <person name="Labutti K."/>
            <person name="Haridas S."/>
            <person name="Kuo A."/>
            <person name="Salamov A."/>
            <person name="Ahrendt S.R."/>
            <person name="Lipzen A."/>
            <person name="Sullivan W."/>
            <person name="Andreopoulos W.B."/>
            <person name="Clum A."/>
            <person name="Lindquist E."/>
            <person name="Daum C."/>
            <person name="Ramamoorthy G.K."/>
            <person name="Gryganskyi A."/>
            <person name="Culley D."/>
            <person name="Magnuson J.K."/>
            <person name="James T.Y."/>
            <person name="O'Malley M.A."/>
            <person name="Stajich J.E."/>
            <person name="Spatafora J.W."/>
            <person name="Visel A."/>
            <person name="Grigoriev I.V."/>
        </authorList>
    </citation>
    <scope>NUCLEOTIDE SEQUENCE [LARGE SCALE GENOMIC DNA]</scope>
    <source>
        <strain evidence="3 4">NRRL 2496</strain>
    </source>
</reference>
<dbReference type="PANTHER" id="PTHR35519">
    <property type="entry name" value="MEMBRANE PROTEINS"/>
    <property type="match status" value="1"/>
</dbReference>
<dbReference type="Pfam" id="PF13430">
    <property type="entry name" value="DUF4112"/>
    <property type="match status" value="1"/>
</dbReference>
<feature type="compositionally biased region" description="Low complexity" evidence="1">
    <location>
        <begin position="182"/>
        <end position="204"/>
    </location>
</feature>
<proteinExistence type="predicted"/>
<dbReference type="OrthoDB" id="2103474at2759"/>
<dbReference type="InterPro" id="IPR025187">
    <property type="entry name" value="DUF4112"/>
</dbReference>
<keyword evidence="2" id="KW-0812">Transmembrane</keyword>
<dbReference type="InParanoid" id="A0A1X2HQ33"/>
<gene>
    <name evidence="3" type="ORF">BCR43DRAFT_487019</name>
</gene>
<comment type="caution">
    <text evidence="3">The sequence shown here is derived from an EMBL/GenBank/DDBJ whole genome shotgun (WGS) entry which is preliminary data.</text>
</comment>